<accession>A0A5J9TIK6</accession>
<dbReference type="PANTHER" id="PTHR11461:SF379">
    <property type="entry name" value="SERPIN DOMAIN-CONTAINING PROTEIN"/>
    <property type="match status" value="1"/>
</dbReference>
<evidence type="ECO:0000313" key="4">
    <source>
        <dbReference type="Proteomes" id="UP000324897"/>
    </source>
</evidence>
<dbReference type="SUPFAM" id="SSF56574">
    <property type="entry name" value="Serpins"/>
    <property type="match status" value="2"/>
</dbReference>
<dbReference type="GO" id="GO:0004867">
    <property type="term" value="F:serine-type endopeptidase inhibitor activity"/>
    <property type="evidence" value="ECO:0007669"/>
    <property type="project" value="InterPro"/>
</dbReference>
<keyword evidence="4" id="KW-1185">Reference proteome</keyword>
<dbReference type="OrthoDB" id="664427at2759"/>
<organism evidence="3 4">
    <name type="scientific">Eragrostis curvula</name>
    <name type="common">weeping love grass</name>
    <dbReference type="NCBI Taxonomy" id="38414"/>
    <lineage>
        <taxon>Eukaryota</taxon>
        <taxon>Viridiplantae</taxon>
        <taxon>Streptophyta</taxon>
        <taxon>Embryophyta</taxon>
        <taxon>Tracheophyta</taxon>
        <taxon>Spermatophyta</taxon>
        <taxon>Magnoliopsida</taxon>
        <taxon>Liliopsida</taxon>
        <taxon>Poales</taxon>
        <taxon>Poaceae</taxon>
        <taxon>PACMAD clade</taxon>
        <taxon>Chloridoideae</taxon>
        <taxon>Eragrostideae</taxon>
        <taxon>Eragrostidinae</taxon>
        <taxon>Eragrostis</taxon>
    </lineage>
</organism>
<reference evidence="3 4" key="1">
    <citation type="journal article" date="2019" name="Sci. Rep.">
        <title>A high-quality genome of Eragrostis curvula grass provides insights into Poaceae evolution and supports new strategies to enhance forage quality.</title>
        <authorList>
            <person name="Carballo J."/>
            <person name="Santos B.A.C.M."/>
            <person name="Zappacosta D."/>
            <person name="Garbus I."/>
            <person name="Selva J.P."/>
            <person name="Gallo C.A."/>
            <person name="Diaz A."/>
            <person name="Albertini E."/>
            <person name="Caccamo M."/>
            <person name="Echenique V."/>
        </authorList>
    </citation>
    <scope>NUCLEOTIDE SEQUENCE [LARGE SCALE GENOMIC DNA]</scope>
    <source>
        <strain evidence="4">cv. Victoria</strain>
        <tissue evidence="3">Leaf</tissue>
    </source>
</reference>
<dbReference type="InterPro" id="IPR036186">
    <property type="entry name" value="Serpin_sf"/>
</dbReference>
<evidence type="ECO:0000259" key="2">
    <source>
        <dbReference type="Pfam" id="PF00079"/>
    </source>
</evidence>
<dbReference type="EMBL" id="RWGY01000039">
    <property type="protein sequence ID" value="TVU11132.1"/>
    <property type="molecule type" value="Genomic_DNA"/>
</dbReference>
<name>A0A5J9TIK6_9POAL</name>
<feature type="domain" description="Serpin" evidence="2">
    <location>
        <begin position="170"/>
        <end position="239"/>
    </location>
</feature>
<comment type="caution">
    <text evidence="3">The sequence shown here is derived from an EMBL/GenBank/DDBJ whole genome shotgun (WGS) entry which is preliminary data.</text>
</comment>
<gene>
    <name evidence="3" type="ORF">EJB05_44698</name>
</gene>
<dbReference type="InterPro" id="IPR023796">
    <property type="entry name" value="Serpin_dom"/>
</dbReference>
<dbReference type="AlphaFoldDB" id="A0A5J9TIK6"/>
<evidence type="ECO:0000256" key="1">
    <source>
        <dbReference type="ARBA" id="ARBA00009500"/>
    </source>
</evidence>
<sequence>MMRKSGGWQPIAVHDGFKVLMLPYQAPVVAARVVERTKKGDPVPQYHMCVFLPDARDGLWSLVDEMASSGPDFLHDHLPTEEVGLGRLRLPRAPAPALHSAMAMAAKKIVCCKEEGVKRIRVERLRAFMTPDLEEGFGEAKEMAEAKAAPVASWMAVGSATDEDDGSGLPLVVQDVFHKAVIEVNEEGTEAAAVTYTGLIIGASCPPRVTVDFVADHPLFFIVEKVSSAVVFAGYVLDPTL</sequence>
<dbReference type="InterPro" id="IPR000215">
    <property type="entry name" value="Serpin_fam"/>
</dbReference>
<dbReference type="PANTHER" id="PTHR11461">
    <property type="entry name" value="SERINE PROTEASE INHIBITOR, SERPIN"/>
    <property type="match status" value="1"/>
</dbReference>
<dbReference type="GO" id="GO:0005615">
    <property type="term" value="C:extracellular space"/>
    <property type="evidence" value="ECO:0007669"/>
    <property type="project" value="InterPro"/>
</dbReference>
<comment type="similarity">
    <text evidence="1">Belongs to the serpin family.</text>
</comment>
<dbReference type="Gramene" id="TVU11132">
    <property type="protein sequence ID" value="TVU11132"/>
    <property type="gene ID" value="EJB05_44698"/>
</dbReference>
<dbReference type="InterPro" id="IPR042185">
    <property type="entry name" value="Serpin_sf_2"/>
</dbReference>
<feature type="non-terminal residue" evidence="3">
    <location>
        <position position="1"/>
    </location>
</feature>
<dbReference type="Gene3D" id="2.30.39.10">
    <property type="entry name" value="Alpha-1-antitrypsin, domain 1"/>
    <property type="match status" value="1"/>
</dbReference>
<dbReference type="InterPro" id="IPR042178">
    <property type="entry name" value="Serpin_sf_1"/>
</dbReference>
<dbReference type="Pfam" id="PF00079">
    <property type="entry name" value="Serpin"/>
    <property type="match status" value="1"/>
</dbReference>
<proteinExistence type="inferred from homology"/>
<dbReference type="Gene3D" id="3.30.497.10">
    <property type="entry name" value="Antithrombin, subunit I, domain 2"/>
    <property type="match status" value="1"/>
</dbReference>
<evidence type="ECO:0000313" key="3">
    <source>
        <dbReference type="EMBL" id="TVU11132.1"/>
    </source>
</evidence>
<protein>
    <recommendedName>
        <fullName evidence="2">Serpin domain-containing protein</fullName>
    </recommendedName>
</protein>
<dbReference type="Proteomes" id="UP000324897">
    <property type="component" value="Chromosome 3"/>
</dbReference>